<evidence type="ECO:0000313" key="9">
    <source>
        <dbReference type="EMBL" id="MBG6135881.1"/>
    </source>
</evidence>
<dbReference type="Gene3D" id="3.10.20.90">
    <property type="entry name" value="Phosphatidylinositol 3-kinase Catalytic Subunit, Chain A, domain 1"/>
    <property type="match status" value="1"/>
</dbReference>
<evidence type="ECO:0000256" key="3">
    <source>
        <dbReference type="ARBA" id="ARBA00022475"/>
    </source>
</evidence>
<feature type="transmembrane region" description="Helical" evidence="7">
    <location>
        <begin position="194"/>
        <end position="215"/>
    </location>
</feature>
<evidence type="ECO:0000313" key="10">
    <source>
        <dbReference type="Proteomes" id="UP000622552"/>
    </source>
</evidence>
<feature type="domain" description="EccD-like transmembrane" evidence="8">
    <location>
        <begin position="111"/>
        <end position="443"/>
    </location>
</feature>
<evidence type="ECO:0000256" key="5">
    <source>
        <dbReference type="ARBA" id="ARBA00022989"/>
    </source>
</evidence>
<feature type="transmembrane region" description="Helical" evidence="7">
    <location>
        <begin position="137"/>
        <end position="157"/>
    </location>
</feature>
<feature type="transmembrane region" description="Helical" evidence="7">
    <location>
        <begin position="364"/>
        <end position="397"/>
    </location>
</feature>
<evidence type="ECO:0000256" key="1">
    <source>
        <dbReference type="ARBA" id="ARBA00004651"/>
    </source>
</evidence>
<feature type="transmembrane region" description="Helical" evidence="7">
    <location>
        <begin position="113"/>
        <end position="131"/>
    </location>
</feature>
<feature type="transmembrane region" description="Helical" evidence="7">
    <location>
        <begin position="417"/>
        <end position="437"/>
    </location>
</feature>
<comment type="similarity">
    <text evidence="2">Belongs to the EccD/Snm4 family.</text>
</comment>
<comment type="subcellular location">
    <subcellularLocation>
        <location evidence="1">Cell membrane</location>
        <topology evidence="1">Multi-pass membrane protein</topology>
    </subcellularLocation>
</comment>
<accession>A0A8J7GDX3</accession>
<dbReference type="Proteomes" id="UP000622552">
    <property type="component" value="Unassembled WGS sequence"/>
</dbReference>
<proteinExistence type="inferred from homology"/>
<organism evidence="9 10">
    <name type="scientific">Longispora fulva</name>
    <dbReference type="NCBI Taxonomy" id="619741"/>
    <lineage>
        <taxon>Bacteria</taxon>
        <taxon>Bacillati</taxon>
        <taxon>Actinomycetota</taxon>
        <taxon>Actinomycetes</taxon>
        <taxon>Micromonosporales</taxon>
        <taxon>Micromonosporaceae</taxon>
        <taxon>Longispora</taxon>
    </lineage>
</organism>
<dbReference type="InterPro" id="IPR024962">
    <property type="entry name" value="YukD-like"/>
</dbReference>
<dbReference type="PIRSF" id="PIRSF017804">
    <property type="entry name" value="Secretion_EccD1"/>
    <property type="match status" value="1"/>
</dbReference>
<name>A0A8J7GDX3_9ACTN</name>
<comment type="caution">
    <text evidence="9">The sequence shown here is derived from an EMBL/GenBank/DDBJ whole genome shotgun (WGS) entry which is preliminary data.</text>
</comment>
<dbReference type="Pfam" id="PF08817">
    <property type="entry name" value="YukD"/>
    <property type="match status" value="1"/>
</dbReference>
<feature type="transmembrane region" description="Helical" evidence="7">
    <location>
        <begin position="335"/>
        <end position="352"/>
    </location>
</feature>
<protein>
    <submittedName>
        <fullName evidence="9">Type VII secretion integral membrane protein EccD</fullName>
    </submittedName>
</protein>
<feature type="transmembrane region" description="Helical" evidence="7">
    <location>
        <begin position="309"/>
        <end position="329"/>
    </location>
</feature>
<keyword evidence="5 7" id="KW-1133">Transmembrane helix</keyword>
<dbReference type="InterPro" id="IPR044049">
    <property type="entry name" value="EccD_transm"/>
</dbReference>
<keyword evidence="4 7" id="KW-0812">Transmembrane</keyword>
<keyword evidence="10" id="KW-1185">Reference proteome</keyword>
<dbReference type="GO" id="GO:0005886">
    <property type="term" value="C:plasma membrane"/>
    <property type="evidence" value="ECO:0007669"/>
    <property type="project" value="UniProtKB-SubCell"/>
</dbReference>
<feature type="transmembrane region" description="Helical" evidence="7">
    <location>
        <begin position="253"/>
        <end position="273"/>
    </location>
</feature>
<dbReference type="RefSeq" id="WP_197002937.1">
    <property type="nucleotide sequence ID" value="NZ_BONS01000002.1"/>
</dbReference>
<dbReference type="Pfam" id="PF19053">
    <property type="entry name" value="EccD"/>
    <property type="match status" value="1"/>
</dbReference>
<keyword evidence="6 7" id="KW-0472">Membrane</keyword>
<sequence length="445" mass="44303">MQSYGLIRVTVATPSRRVDMALPEHAAVAEILPGLLAHTGEPGAADGGWLLRRADGTAFDPERTLGGYRVRDGEILHLTPRRTDWPEVEYDDLADAVATGATGRGWGPRHTRAAGLTCGAGAVLLGLLAVLRAGPPWTAPALWALGVAGAALVAGVVASRAFGDAGTGAVLAGVALPLAFAGGGLLLAGDESRFGAGHLLLAGAALLLAGVIGYVGVAAAPALFCGAATVGVLTVLGGWLAGTDTVAGHRAAAVVGAVALVVSSGFAPLALRLGRVPMPVLPRSAADLVRDEPQPPLAVVHAAVARADALLTGMLCGVALVAACCAALLVRSRGTAELVLVGVLAAGFGLRARLYPVVRQRVPVLAAGLVGAGSLVLVGAPLIAGTVAVAGAALAVGAGLVRSVRAAGPYAGRIAEYLEMLIMVAVVPVACWVLGLYDHMRGLGG</sequence>
<dbReference type="AlphaFoldDB" id="A0A8J7GDX3"/>
<feature type="transmembrane region" description="Helical" evidence="7">
    <location>
        <begin position="169"/>
        <end position="188"/>
    </location>
</feature>
<gene>
    <name evidence="9" type="ORF">IW245_002075</name>
</gene>
<dbReference type="InterPro" id="IPR006707">
    <property type="entry name" value="T7SS_EccD"/>
</dbReference>
<evidence type="ECO:0000256" key="7">
    <source>
        <dbReference type="SAM" id="Phobius"/>
    </source>
</evidence>
<reference evidence="9" key="1">
    <citation type="submission" date="2020-11" db="EMBL/GenBank/DDBJ databases">
        <title>Sequencing the genomes of 1000 actinobacteria strains.</title>
        <authorList>
            <person name="Klenk H.-P."/>
        </authorList>
    </citation>
    <scope>NUCLEOTIDE SEQUENCE</scope>
    <source>
        <strain evidence="9">DSM 45356</strain>
    </source>
</reference>
<dbReference type="NCBIfam" id="TIGR03920">
    <property type="entry name" value="T7SS_EccD"/>
    <property type="match status" value="1"/>
</dbReference>
<dbReference type="EMBL" id="JADOUF010000001">
    <property type="protein sequence ID" value="MBG6135881.1"/>
    <property type="molecule type" value="Genomic_DNA"/>
</dbReference>
<keyword evidence="3" id="KW-1003">Cell membrane</keyword>
<evidence type="ECO:0000256" key="6">
    <source>
        <dbReference type="ARBA" id="ARBA00023136"/>
    </source>
</evidence>
<evidence type="ECO:0000256" key="2">
    <source>
        <dbReference type="ARBA" id="ARBA00006162"/>
    </source>
</evidence>
<feature type="transmembrane region" description="Helical" evidence="7">
    <location>
        <begin position="222"/>
        <end position="241"/>
    </location>
</feature>
<evidence type="ECO:0000256" key="4">
    <source>
        <dbReference type="ARBA" id="ARBA00022692"/>
    </source>
</evidence>
<evidence type="ECO:0000259" key="8">
    <source>
        <dbReference type="Pfam" id="PF19053"/>
    </source>
</evidence>